<comment type="caution">
    <text evidence="2">The sequence shown here is derived from an EMBL/GenBank/DDBJ whole genome shotgun (WGS) entry which is preliminary data.</text>
</comment>
<dbReference type="Proteomes" id="UP000824927">
    <property type="component" value="Unassembled WGS sequence"/>
</dbReference>
<gene>
    <name evidence="2" type="ORF">KUV31_05570</name>
</gene>
<dbReference type="RefSeq" id="WP_222404820.1">
    <property type="nucleotide sequence ID" value="NZ_JAHVKP010000001.1"/>
</dbReference>
<dbReference type="EMBL" id="JAHVKP010000001">
    <property type="protein sequence ID" value="MBY6217808.1"/>
    <property type="molecule type" value="Genomic_DNA"/>
</dbReference>
<reference evidence="2" key="1">
    <citation type="submission" date="2021-06" db="EMBL/GenBank/DDBJ databases">
        <title>50 bacteria genomes isolated from Dapeng, Shenzhen, China.</title>
        <authorList>
            <person name="Zheng W."/>
            <person name="Yu S."/>
            <person name="Huang Y."/>
        </authorList>
    </citation>
    <scope>NUCLEOTIDE SEQUENCE</scope>
    <source>
        <strain evidence="2">DP4N28-2</strain>
    </source>
</reference>
<evidence type="ECO:0000256" key="1">
    <source>
        <dbReference type="SAM" id="Phobius"/>
    </source>
</evidence>
<dbReference type="AlphaFoldDB" id="A0A9Q3XC52"/>
<organism evidence="2 3">
    <name type="scientific">Qipengyuania aquimaris</name>
    <dbReference type="NCBI Taxonomy" id="255984"/>
    <lineage>
        <taxon>Bacteria</taxon>
        <taxon>Pseudomonadati</taxon>
        <taxon>Pseudomonadota</taxon>
        <taxon>Alphaproteobacteria</taxon>
        <taxon>Sphingomonadales</taxon>
        <taxon>Erythrobacteraceae</taxon>
        <taxon>Qipengyuania</taxon>
    </lineage>
</organism>
<protein>
    <submittedName>
        <fullName evidence="2">Uncharacterized protein</fullName>
    </submittedName>
</protein>
<name>A0A9Q3XC52_9SPHN</name>
<evidence type="ECO:0000313" key="3">
    <source>
        <dbReference type="Proteomes" id="UP000824927"/>
    </source>
</evidence>
<feature type="transmembrane region" description="Helical" evidence="1">
    <location>
        <begin position="33"/>
        <end position="51"/>
    </location>
</feature>
<keyword evidence="1" id="KW-0472">Membrane</keyword>
<sequence>MSKKITAFLVFLLIALQAVIFFASEMSTSARIVTFVLVSITGATTILGDIYKRNLIRAVGEAMADEDRGEEFDVDAAFERAMRRRGKTAQDYDTPPE</sequence>
<keyword evidence="1" id="KW-1133">Transmembrane helix</keyword>
<accession>A0A9Q3XC52</accession>
<evidence type="ECO:0000313" key="2">
    <source>
        <dbReference type="EMBL" id="MBY6217808.1"/>
    </source>
</evidence>
<proteinExistence type="predicted"/>
<keyword evidence="1" id="KW-0812">Transmembrane</keyword>